<dbReference type="Proteomes" id="UP000475928">
    <property type="component" value="Unassembled WGS sequence"/>
</dbReference>
<dbReference type="Pfam" id="PF02620">
    <property type="entry name" value="YceD"/>
    <property type="match status" value="1"/>
</dbReference>
<comment type="caution">
    <text evidence="2">The sequence shown here is derived from an EMBL/GenBank/DDBJ whole genome shotgun (WGS) entry which is preliminary data.</text>
</comment>
<dbReference type="InterPro" id="IPR003772">
    <property type="entry name" value="YceD"/>
</dbReference>
<evidence type="ECO:0000256" key="1">
    <source>
        <dbReference type="SAM" id="MobiDB-lite"/>
    </source>
</evidence>
<sequence>MKWSLQELTKKKSVEFAETHLDLAKELITREPEILAVSEVLVNGRVDADKEIYVLNYTADYTLTLPSSRSLTPVEVPMSLAVSELFTTQAYLDDNKADLDADMLFILEKDVIDLDESVADNILLELPMKVLTKDEENASEMPKGDTWQVLTEEDYAKLQAESDEETKVAKSPFSQLDGLFD</sequence>
<protein>
    <recommendedName>
        <fullName evidence="4">DNA-binding protein</fullName>
    </recommendedName>
</protein>
<evidence type="ECO:0008006" key="4">
    <source>
        <dbReference type="Google" id="ProtNLM"/>
    </source>
</evidence>
<name>A0A6A0B5L5_9LACT</name>
<evidence type="ECO:0000313" key="3">
    <source>
        <dbReference type="Proteomes" id="UP000475928"/>
    </source>
</evidence>
<evidence type="ECO:0000313" key="2">
    <source>
        <dbReference type="EMBL" id="GFH40680.1"/>
    </source>
</evidence>
<dbReference type="RefSeq" id="WP_172356431.1">
    <property type="nucleotide sequence ID" value="NZ_BLLH01000005.1"/>
</dbReference>
<dbReference type="AlphaFoldDB" id="A0A6A0B5L5"/>
<organism evidence="2 3">
    <name type="scientific">Pseudolactococcus insecticola</name>
    <dbReference type="NCBI Taxonomy" id="2709158"/>
    <lineage>
        <taxon>Bacteria</taxon>
        <taxon>Bacillati</taxon>
        <taxon>Bacillota</taxon>
        <taxon>Bacilli</taxon>
        <taxon>Lactobacillales</taxon>
        <taxon>Streptococcaceae</taxon>
        <taxon>Pseudolactococcus</taxon>
    </lineage>
</organism>
<proteinExistence type="predicted"/>
<accession>A0A6A0B5L5</accession>
<gene>
    <name evidence="2" type="primary">yqdA</name>
    <name evidence="2" type="ORF">Hs20B_10780</name>
</gene>
<dbReference type="EMBL" id="BLLH01000005">
    <property type="protein sequence ID" value="GFH40680.1"/>
    <property type="molecule type" value="Genomic_DNA"/>
</dbReference>
<reference evidence="2 3" key="1">
    <citation type="submission" date="2020-02" db="EMBL/GenBank/DDBJ databases">
        <title>Draft genome sequence of Lactococcus sp. Hs20B0-1.</title>
        <authorList>
            <person name="Noda S."/>
            <person name="Yuki M."/>
            <person name="Ohkuma M."/>
        </authorList>
    </citation>
    <scope>NUCLEOTIDE SEQUENCE [LARGE SCALE GENOMIC DNA]</scope>
    <source>
        <strain evidence="2 3">Hs20B0-1</strain>
    </source>
</reference>
<keyword evidence="3" id="KW-1185">Reference proteome</keyword>
<feature type="region of interest" description="Disordered" evidence="1">
    <location>
        <begin position="160"/>
        <end position="181"/>
    </location>
</feature>